<keyword evidence="1" id="KW-1133">Transmembrane helix</keyword>
<keyword evidence="4" id="KW-1185">Reference proteome</keyword>
<dbReference type="AlphaFoldDB" id="A0A4R2IX74"/>
<accession>A0A4R2IX74</accession>
<evidence type="ECO:0000313" key="3">
    <source>
        <dbReference type="EMBL" id="TCO48868.1"/>
    </source>
</evidence>
<feature type="domain" description="AAA+ ATPase" evidence="2">
    <location>
        <begin position="359"/>
        <end position="502"/>
    </location>
</feature>
<dbReference type="InterPro" id="IPR003593">
    <property type="entry name" value="AAA+_ATPase"/>
</dbReference>
<dbReference type="SUPFAM" id="SSF52540">
    <property type="entry name" value="P-loop containing nucleoside triphosphate hydrolases"/>
    <property type="match status" value="1"/>
</dbReference>
<feature type="transmembrane region" description="Helical" evidence="1">
    <location>
        <begin position="84"/>
        <end position="105"/>
    </location>
</feature>
<sequence>MKTNLTFDELCKMLKTGESDGEVLSALDAMSGALMVLGPAALGIPAASVFGLFGVKNELVKAGRFLVRKVSGRTPDDKLTRHDLVLAVYCLSCYTAFFEAAARAMPDILKSLEPSDRVLIAGSTLRPDGTPTLLQQQIDLPRANVSVEETADQLAPIYVEMAVRLASLISQLSVWEEGDDVRRDHLVASTKELPELAKKLFKGQYLALSVTFPEFQAWANQRGHGVTHQKVDQVAADVRVVLELLSAQQDNENVDIGLASLGAALTRVTQDSLDEVLNGLGRYYRAEIDQPVIDDSYTSNDGVDLRYPKKSEIFVPQAFRALSYHKGQQLEDESLWESVPTRHDIGAYLLSYLASPYSLDLPLIVLGQPGSGKSLLTEILAARLASAEYHPVRVKLRDINPDSDIQDQIEEQIRDATGRDVNWAELSARCDRPPLVLLDGYDELLQASGKVFGNYLRQVAGFQRREQIQGRPVRVIVTSRVTLIDKADVPVGTTIVRLADFDAERQEKWVRIWNDANQPYFQANGVRPFTLPQDGEIQHLVGQPLLLLMLALYDSDKNKLSEDRNLKQTVLYHNLLIRFITRERMKDEEFRVLSTKDQESCVLDDLKRLSVAAIGMFNRRALHIAKDDLQRDIEYFGAPQESKPVVGVPLSQAELLLGSFFFVHESRSQLRSETANTPAAYEFLHNTFGEFLTAEWLIATALDQTEPIALMQKEPALAGALHQLLNSRDGLPNTWFATLMVTPLFSRPVVLHMLREWSAHRLLDSVPNFTAALEVLLYSQLKRILSDAELPTMLLAGDTPFPRAAALTNLATYTLNLVLLRCVIGGPFQVDIDRLRSEAFPKPWTNLLDLWRAGLGRDWLAGVATILIAHVNDDGVRLAACDTFTVSNTSYLGGLYALGKAIGDDQLTALSGWALQDVDPMSSPSLQDLAALPSIHGTKFRHEIRARALLRDIAEHGQPRLWPSWASTLGPTASSDLLTTMRSPHQRRPDHTSALELNFLAHTNAELAERIWNSDAVSVRVTWDRDFELLKHMLMARPILTANMTARDREQHLRRPGSNSSGERPQFANLLITLIQRLTDDEKSTIPTDVRYELIASGYEIDDMTTLLGRLADVWAIGRRPRSTILTLLELSTQRDLVDWIRATVETFALKEGIRLMRAFGSATILTILCHPAAWTARTAHDNEPISLRGLASWAVGEASPSEFRPAVEEYVRLVATSPTEWLNHIEAPVSEMKKRAEELASAFGDELSVSAMKSLQVLRERTD</sequence>
<protein>
    <recommendedName>
        <fullName evidence="2">AAA+ ATPase domain-containing protein</fullName>
    </recommendedName>
</protein>
<comment type="caution">
    <text evidence="3">The sequence shown here is derived from an EMBL/GenBank/DDBJ whole genome shotgun (WGS) entry which is preliminary data.</text>
</comment>
<dbReference type="RefSeq" id="WP_132125225.1">
    <property type="nucleotide sequence ID" value="NZ_SLWS01000015.1"/>
</dbReference>
<organism evidence="3 4">
    <name type="scientific">Actinocrispum wychmicini</name>
    <dbReference type="NCBI Taxonomy" id="1213861"/>
    <lineage>
        <taxon>Bacteria</taxon>
        <taxon>Bacillati</taxon>
        <taxon>Actinomycetota</taxon>
        <taxon>Actinomycetes</taxon>
        <taxon>Pseudonocardiales</taxon>
        <taxon>Pseudonocardiaceae</taxon>
        <taxon>Actinocrispum</taxon>
    </lineage>
</organism>
<keyword evidence="1" id="KW-0812">Transmembrane</keyword>
<dbReference type="EMBL" id="SLWS01000015">
    <property type="protein sequence ID" value="TCO48868.1"/>
    <property type="molecule type" value="Genomic_DNA"/>
</dbReference>
<dbReference type="InterPro" id="IPR027417">
    <property type="entry name" value="P-loop_NTPase"/>
</dbReference>
<name>A0A4R2IX74_9PSEU</name>
<feature type="transmembrane region" description="Helical" evidence="1">
    <location>
        <begin position="33"/>
        <end position="55"/>
    </location>
</feature>
<evidence type="ECO:0000259" key="2">
    <source>
        <dbReference type="SMART" id="SM00382"/>
    </source>
</evidence>
<keyword evidence="1" id="KW-0472">Membrane</keyword>
<gene>
    <name evidence="3" type="ORF">EV192_11589</name>
</gene>
<proteinExistence type="predicted"/>
<dbReference type="Gene3D" id="3.40.50.300">
    <property type="entry name" value="P-loop containing nucleotide triphosphate hydrolases"/>
    <property type="match status" value="1"/>
</dbReference>
<dbReference type="InterPro" id="IPR054567">
    <property type="entry name" value="NNH7"/>
</dbReference>
<dbReference type="SMART" id="SM00382">
    <property type="entry name" value="AAA"/>
    <property type="match status" value="1"/>
</dbReference>
<dbReference type="Proteomes" id="UP000295680">
    <property type="component" value="Unassembled WGS sequence"/>
</dbReference>
<evidence type="ECO:0000313" key="4">
    <source>
        <dbReference type="Proteomes" id="UP000295680"/>
    </source>
</evidence>
<reference evidence="3 4" key="1">
    <citation type="submission" date="2019-03" db="EMBL/GenBank/DDBJ databases">
        <title>Genomic Encyclopedia of Type Strains, Phase IV (KMG-IV): sequencing the most valuable type-strain genomes for metagenomic binning, comparative biology and taxonomic classification.</title>
        <authorList>
            <person name="Goeker M."/>
        </authorList>
    </citation>
    <scope>NUCLEOTIDE SEQUENCE [LARGE SCALE GENOMIC DNA]</scope>
    <source>
        <strain evidence="3 4">DSM 45934</strain>
    </source>
</reference>
<evidence type="ECO:0000256" key="1">
    <source>
        <dbReference type="SAM" id="Phobius"/>
    </source>
</evidence>
<dbReference type="OrthoDB" id="419933at2"/>
<dbReference type="Pfam" id="PF22738">
    <property type="entry name" value="NNH7"/>
    <property type="match status" value="1"/>
</dbReference>